<gene>
    <name evidence="1" type="ORF">SDC9_196940</name>
</gene>
<dbReference type="AlphaFoldDB" id="A0A645IEQ8"/>
<comment type="caution">
    <text evidence="1">The sequence shown here is derived from an EMBL/GenBank/DDBJ whole genome shotgun (WGS) entry which is preliminary data.</text>
</comment>
<proteinExistence type="predicted"/>
<sequence length="67" mass="7128">MATRTGEGLFLYRPGTATSERRLLCDALLVCLETTAPVPTFLRTVGMINPLGLATDSKFIDLGGEGV</sequence>
<accession>A0A645IEQ8</accession>
<evidence type="ECO:0000313" key="1">
    <source>
        <dbReference type="EMBL" id="MPN49322.1"/>
    </source>
</evidence>
<reference evidence="1" key="1">
    <citation type="submission" date="2019-08" db="EMBL/GenBank/DDBJ databases">
        <authorList>
            <person name="Kucharzyk K."/>
            <person name="Murdoch R.W."/>
            <person name="Higgins S."/>
            <person name="Loffler F."/>
        </authorList>
    </citation>
    <scope>NUCLEOTIDE SEQUENCE</scope>
</reference>
<organism evidence="1">
    <name type="scientific">bioreactor metagenome</name>
    <dbReference type="NCBI Taxonomy" id="1076179"/>
    <lineage>
        <taxon>unclassified sequences</taxon>
        <taxon>metagenomes</taxon>
        <taxon>ecological metagenomes</taxon>
    </lineage>
</organism>
<dbReference type="EMBL" id="VSSQ01112453">
    <property type="protein sequence ID" value="MPN49322.1"/>
    <property type="molecule type" value="Genomic_DNA"/>
</dbReference>
<name>A0A645IEQ8_9ZZZZ</name>
<protein>
    <submittedName>
        <fullName evidence="1">Uncharacterized protein</fullName>
    </submittedName>
</protein>